<organism evidence="2 3">
    <name type="scientific">Candidatus Scybalocola faecigallinarum</name>
    <dbReference type="NCBI Taxonomy" id="2840941"/>
    <lineage>
        <taxon>Bacteria</taxon>
        <taxon>Bacillati</taxon>
        <taxon>Bacillota</taxon>
        <taxon>Clostridia</taxon>
        <taxon>Lachnospirales</taxon>
        <taxon>Lachnospiraceae</taxon>
        <taxon>Lachnospiraceae incertae sedis</taxon>
        <taxon>Candidatus Scybalocola (ex Gilroy et al. 2021)</taxon>
    </lineage>
</organism>
<dbReference type="EMBL" id="DVIT01000059">
    <property type="protein sequence ID" value="HIS48592.1"/>
    <property type="molecule type" value="Genomic_DNA"/>
</dbReference>
<accession>A0A9D1F7Z7</accession>
<name>A0A9D1F7Z7_9FIRM</name>
<protein>
    <recommendedName>
        <fullName evidence="4">DNA repair protein Rad52</fullName>
    </recommendedName>
</protein>
<dbReference type="Proteomes" id="UP000823927">
    <property type="component" value="Unassembled WGS sequence"/>
</dbReference>
<comment type="caution">
    <text evidence="2">The sequence shown here is derived from an EMBL/GenBank/DDBJ whole genome shotgun (WGS) entry which is preliminary data.</text>
</comment>
<dbReference type="AlphaFoldDB" id="A0A9D1F7Z7"/>
<reference evidence="2" key="2">
    <citation type="journal article" date="2021" name="PeerJ">
        <title>Extensive microbial diversity within the chicken gut microbiome revealed by metagenomics and culture.</title>
        <authorList>
            <person name="Gilroy R."/>
            <person name="Ravi A."/>
            <person name="Getino M."/>
            <person name="Pursley I."/>
            <person name="Horton D.L."/>
            <person name="Alikhan N.F."/>
            <person name="Baker D."/>
            <person name="Gharbi K."/>
            <person name="Hall N."/>
            <person name="Watson M."/>
            <person name="Adriaenssens E.M."/>
            <person name="Foster-Nyarko E."/>
            <person name="Jarju S."/>
            <person name="Secka A."/>
            <person name="Antonio M."/>
            <person name="Oren A."/>
            <person name="Chaudhuri R.R."/>
            <person name="La Ragione R."/>
            <person name="Hildebrand F."/>
            <person name="Pallen M.J."/>
        </authorList>
    </citation>
    <scope>NUCLEOTIDE SEQUENCE</scope>
    <source>
        <strain evidence="2">CHK178-757</strain>
    </source>
</reference>
<proteinExistence type="predicted"/>
<evidence type="ECO:0000313" key="2">
    <source>
        <dbReference type="EMBL" id="HIS48592.1"/>
    </source>
</evidence>
<evidence type="ECO:0000313" key="3">
    <source>
        <dbReference type="Proteomes" id="UP000823927"/>
    </source>
</evidence>
<evidence type="ECO:0008006" key="4">
    <source>
        <dbReference type="Google" id="ProtNLM"/>
    </source>
</evidence>
<evidence type="ECO:0000256" key="1">
    <source>
        <dbReference type="SAM" id="MobiDB-lite"/>
    </source>
</evidence>
<sequence>MEQKIRLLRADEIECRVATVNEKGLSLLLYKDARTDQNILDEVFTPFGWKRSHRCIDGNLYCTVEIWDEEKQQWIGKTDVGTTSYAEKEKGQASDSFKRACFNWGIGRELYTAPFIWIPADKANIQRKADKYVSYDRFQVQAIGYNEAREITALLITNSYGLVVFDYHKKEASAQTFPGQQAEQAGAKTGSPKPSGRKVSAKTSVPKTALTKDQMVILEQELQRTGVAIETILQRYHIEKLEDMTGEIYARAISGLKKTESKKTAA</sequence>
<gene>
    <name evidence="2" type="ORF">IAB46_13775</name>
</gene>
<feature type="region of interest" description="Disordered" evidence="1">
    <location>
        <begin position="176"/>
        <end position="204"/>
    </location>
</feature>
<reference evidence="2" key="1">
    <citation type="submission" date="2020-10" db="EMBL/GenBank/DDBJ databases">
        <authorList>
            <person name="Gilroy R."/>
        </authorList>
    </citation>
    <scope>NUCLEOTIDE SEQUENCE</scope>
    <source>
        <strain evidence="2">CHK178-757</strain>
    </source>
</reference>